<protein>
    <recommendedName>
        <fullName evidence="2">protein-tyrosine-phosphatase</fullName>
        <ecNumber evidence="2">3.1.3.48</ecNumber>
    </recommendedName>
</protein>
<evidence type="ECO:0000256" key="3">
    <source>
        <dbReference type="ARBA" id="ARBA00022801"/>
    </source>
</evidence>
<keyword evidence="3" id="KW-0378">Hydrolase</keyword>
<dbReference type="PANTHER" id="PTHR39181:SF1">
    <property type="entry name" value="TYROSINE-PROTEIN PHOSPHATASE YWQE"/>
    <property type="match status" value="1"/>
</dbReference>
<comment type="catalytic activity">
    <reaction evidence="4">
        <text>O-phospho-L-tyrosyl-[protein] + H2O = L-tyrosyl-[protein] + phosphate</text>
        <dbReference type="Rhea" id="RHEA:10684"/>
        <dbReference type="Rhea" id="RHEA-COMP:10136"/>
        <dbReference type="Rhea" id="RHEA-COMP:20101"/>
        <dbReference type="ChEBI" id="CHEBI:15377"/>
        <dbReference type="ChEBI" id="CHEBI:43474"/>
        <dbReference type="ChEBI" id="CHEBI:46858"/>
        <dbReference type="ChEBI" id="CHEBI:61978"/>
        <dbReference type="EC" id="3.1.3.48"/>
    </reaction>
</comment>
<dbReference type="PIRSF" id="PIRSF016557">
    <property type="entry name" value="Caps_synth_CpsB"/>
    <property type="match status" value="1"/>
</dbReference>
<dbReference type="AlphaFoldDB" id="A0A7V6A3U0"/>
<evidence type="ECO:0000256" key="1">
    <source>
        <dbReference type="ARBA" id="ARBA00005750"/>
    </source>
</evidence>
<organism evidence="5">
    <name type="scientific">Desulfobacca acetoxidans</name>
    <dbReference type="NCBI Taxonomy" id="60893"/>
    <lineage>
        <taxon>Bacteria</taxon>
        <taxon>Pseudomonadati</taxon>
        <taxon>Thermodesulfobacteriota</taxon>
        <taxon>Desulfobaccia</taxon>
        <taxon>Desulfobaccales</taxon>
        <taxon>Desulfobaccaceae</taxon>
        <taxon>Desulfobacca</taxon>
    </lineage>
</organism>
<dbReference type="GO" id="GO:0004725">
    <property type="term" value="F:protein tyrosine phosphatase activity"/>
    <property type="evidence" value="ECO:0007669"/>
    <property type="project" value="UniProtKB-EC"/>
</dbReference>
<dbReference type="Pfam" id="PF19567">
    <property type="entry name" value="CpsB_CapC"/>
    <property type="match status" value="1"/>
</dbReference>
<dbReference type="EC" id="3.1.3.48" evidence="2"/>
<sequence>MIDLHAHILPGIDDGPRTIEDALEMARLAVADNIHTMVATPHLFRRKAVELDDLNHPDKIRQAVAQFNERLAAEQIKLTVLPGCEVPLFVDIIRFFDDRKIITINDTERYICLEMPDTVIPPATDNIIFELNSRGITPIITHPERNLVFYEMPDKLRRFISLGCLAQITARSLIRGFGWGIARFTKKLLREGLIHLMATDAHNLTGRPPVMGDALKKLSKMVGENRARNMVETLPERIIRGQPPD</sequence>
<dbReference type="PANTHER" id="PTHR39181">
    <property type="entry name" value="TYROSINE-PROTEIN PHOSPHATASE YWQE"/>
    <property type="match status" value="1"/>
</dbReference>
<accession>A0A7V6A3U0</accession>
<evidence type="ECO:0000256" key="2">
    <source>
        <dbReference type="ARBA" id="ARBA00013064"/>
    </source>
</evidence>
<comment type="caution">
    <text evidence="5">The sequence shown here is derived from an EMBL/GenBank/DDBJ whole genome shotgun (WGS) entry which is preliminary data.</text>
</comment>
<name>A0A7V6A3U0_9BACT</name>
<dbReference type="EMBL" id="DTGR01000121">
    <property type="protein sequence ID" value="HHS29508.1"/>
    <property type="molecule type" value="Genomic_DNA"/>
</dbReference>
<dbReference type="InterPro" id="IPR016195">
    <property type="entry name" value="Pol/histidinol_Pase-like"/>
</dbReference>
<comment type="similarity">
    <text evidence="1">Belongs to the metallo-dependent hydrolases superfamily. CpsB/CapC family.</text>
</comment>
<reference evidence="5" key="1">
    <citation type="journal article" date="2020" name="mSystems">
        <title>Genome- and Community-Level Interaction Insights into Carbon Utilization and Element Cycling Functions of Hydrothermarchaeota in Hydrothermal Sediment.</title>
        <authorList>
            <person name="Zhou Z."/>
            <person name="Liu Y."/>
            <person name="Xu W."/>
            <person name="Pan J."/>
            <person name="Luo Z.H."/>
            <person name="Li M."/>
        </authorList>
    </citation>
    <scope>NUCLEOTIDE SEQUENCE [LARGE SCALE GENOMIC DNA]</scope>
    <source>
        <strain evidence="5">SpSt-767</strain>
    </source>
</reference>
<dbReference type="Gene3D" id="3.20.20.140">
    <property type="entry name" value="Metal-dependent hydrolases"/>
    <property type="match status" value="1"/>
</dbReference>
<evidence type="ECO:0000256" key="4">
    <source>
        <dbReference type="ARBA" id="ARBA00051722"/>
    </source>
</evidence>
<dbReference type="InterPro" id="IPR016667">
    <property type="entry name" value="Caps_polysacc_synth_CpsB/CapC"/>
</dbReference>
<dbReference type="GO" id="GO:0030145">
    <property type="term" value="F:manganese ion binding"/>
    <property type="evidence" value="ECO:0007669"/>
    <property type="project" value="InterPro"/>
</dbReference>
<gene>
    <name evidence="5" type="ORF">ENV52_07400</name>
</gene>
<proteinExistence type="inferred from homology"/>
<dbReference type="SUPFAM" id="SSF89550">
    <property type="entry name" value="PHP domain-like"/>
    <property type="match status" value="1"/>
</dbReference>
<evidence type="ECO:0000313" key="5">
    <source>
        <dbReference type="EMBL" id="HHS29508.1"/>
    </source>
</evidence>